<sequence>MKKRTIILFLIILSVYSCKPKENIVKNVTCGGNLKVEYEWLDLDKEDKNHIVANKYFKGGFTIYFVSEYDDLFKLYVNNEFIIKKEISRTEDDEIFNSGFSFGKAEDSIPIFKVESINKKSCFDVKLNRKYPILYVWLADNGKWTIRFSNFIHSDNLKACVNEEKTY</sequence>
<dbReference type="EMBL" id="FQ859183">
    <property type="protein sequence ID" value="CCB69520.1"/>
    <property type="molecule type" value="Genomic_DNA"/>
</dbReference>
<dbReference type="Proteomes" id="UP000009186">
    <property type="component" value="Chromosome"/>
</dbReference>
<evidence type="ECO:0000313" key="1">
    <source>
        <dbReference type="EMBL" id="CCB69520.1"/>
    </source>
</evidence>
<accession>G2Z0X5</accession>
<protein>
    <submittedName>
        <fullName evidence="1">Hypothetical lipoprotein</fullName>
    </submittedName>
</protein>
<keyword evidence="2" id="KW-1185">Reference proteome</keyword>
<proteinExistence type="predicted"/>
<organism evidence="1 2">
    <name type="scientific">Flavobacterium branchiophilum (strain FL-15)</name>
    <dbReference type="NCBI Taxonomy" id="1034807"/>
    <lineage>
        <taxon>Bacteria</taxon>
        <taxon>Pseudomonadati</taxon>
        <taxon>Bacteroidota</taxon>
        <taxon>Flavobacteriia</taxon>
        <taxon>Flavobacteriales</taxon>
        <taxon>Flavobacteriaceae</taxon>
        <taxon>Flavobacterium</taxon>
    </lineage>
</organism>
<dbReference type="RefSeq" id="WP_014083987.1">
    <property type="nucleotide sequence ID" value="NC_016001.1"/>
</dbReference>
<dbReference type="KEGG" id="fbr:FBFL15_1452"/>
<reference evidence="1 2" key="1">
    <citation type="journal article" date="2011" name="Appl. Environ. Microbiol.">
        <title>Complete genome sequence of the fish pathogen Flavobacterium branchiophilum.</title>
        <authorList>
            <consortium name="1:IP"/>
            <consortium name="Microbial Evolutionary Genomics,F-75015 Paris"/>
            <consortium name="France 2:CNRS"/>
            <consortium name="URA2171"/>
            <consortium name="F-75015 Paris,France 3:Unite de Virologie et Immunologie Mol."/>
            <consortium name="INRA,78352 Jouy en Josas Cedex"/>
            <consortium name="France. 4:Unite de Mathemathique"/>
            <consortium name="Informatique et Genome,INRA"/>
            <consortium name="78352 Jouy en Josas Cedex"/>
            <consortium name="France. 5:CEA/Genoscope"/>
            <consortium name="Evry"/>
            <consortium name="France"/>
            <person name="Touchon M."/>
            <person name="Barbier P."/>
            <person name="Bernardet J.F."/>
            <person name="Loux V."/>
            <person name="Vacherie B."/>
            <person name="Barbe V."/>
            <person name="Rocha E.P."/>
            <person name="Duchaud E."/>
        </authorList>
    </citation>
    <scope>NUCLEOTIDE SEQUENCE [LARGE SCALE GENOMIC DNA]</scope>
    <source>
        <strain evidence="1 2">FL-15</strain>
    </source>
</reference>
<evidence type="ECO:0000313" key="2">
    <source>
        <dbReference type="Proteomes" id="UP000009186"/>
    </source>
</evidence>
<name>G2Z0X5_FLABF</name>
<dbReference type="AlphaFoldDB" id="G2Z0X5"/>
<dbReference type="HOGENOM" id="CLU_1592101_0_0_10"/>
<dbReference type="PROSITE" id="PS51257">
    <property type="entry name" value="PROKAR_LIPOPROTEIN"/>
    <property type="match status" value="1"/>
</dbReference>
<gene>
    <name evidence="1" type="ordered locus">FBFL15_1452</name>
</gene>
<keyword evidence="1" id="KW-0449">Lipoprotein</keyword>
<dbReference type="eggNOG" id="ENOG502ZYGJ">
    <property type="taxonomic scope" value="Bacteria"/>
</dbReference>